<dbReference type="PANTHER" id="PTHR45615:SF72">
    <property type="entry name" value="CHROMOSOME UNDETERMINED SCAFFOLD_67, WHOLE GENOME SHOTGUN SEQUENCE"/>
    <property type="match status" value="1"/>
</dbReference>
<dbReference type="Proteomes" id="UP000002900">
    <property type="component" value="Segment"/>
</dbReference>
<dbReference type="Gene3D" id="1.10.287.1490">
    <property type="match status" value="1"/>
</dbReference>
<keyword evidence="3" id="KW-1185">Reference proteome</keyword>
<dbReference type="OrthoDB" id="4853at10239"/>
<dbReference type="PANTHER" id="PTHR45615">
    <property type="entry name" value="MYOSIN HEAVY CHAIN, NON-MUSCLE"/>
    <property type="match status" value="1"/>
</dbReference>
<dbReference type="SUPFAM" id="SSF58100">
    <property type="entry name" value="Bacterial hemolysins"/>
    <property type="match status" value="1"/>
</dbReference>
<feature type="coiled-coil region" evidence="1">
    <location>
        <begin position="96"/>
        <end position="199"/>
    </location>
</feature>
<sequence>MSWIDIGVGSGSSGSSSNLLRGFINSLGNALGNASIQWPSGFPRQINNVNDQIVGYYDDPTGYYQVVKRFLAQKNYYSNERLKNAFEHIIYQENRIREINQEITAKQNAINNLNSQKNNLNNQIDKQKEPYNALNQEIASLNNEIIAQKRAIKQEEEKLNALELQTNAKKQIIESLKKLEELKQELKRLKKQSKWEKQFTFLTDNPPNIQAQQEYALNRASDKNALMNFFLTEPYAIFPKGFIYEYHNAGKETYNALNAPNNMDGINNQFRTNALNQVLDNSYQKFLPGNASYNALGNIEQVKALKFYDLALNYNSPSENLEGALFFKQISQYAKGLKLKILIAKSNNQDLKEVKKLENTINQEEERLQAYDLNTIQQEIQKEQENALKLKESIKDIQNHTETLKNAINQKEHAKNTIEQQKQELERQINTIERQKQELERQINTIERQKPNLNNEINAIGNERINIKELGTKYNFLGIQPFLNNNGRGRTYARAFFSDKNKSIREYYEAETKIKNILGFYRIGESYERVLRRFLELNQYQQNELALLMLN</sequence>
<feature type="coiled-coil region" evidence="1">
    <location>
        <begin position="347"/>
        <end position="463"/>
    </location>
</feature>
<dbReference type="GeneID" id="14297141"/>
<organismHost>
    <name type="scientific">Helicobacter pylori (strain F30)</name>
    <dbReference type="NCBI Taxonomy" id="866345"/>
</organismHost>
<name>I7HFW3_BPKHP</name>
<organismHost>
    <name type="scientific">Helicobacter pylori (strain F32)</name>
    <dbReference type="NCBI Taxonomy" id="102608"/>
</organismHost>
<evidence type="ECO:0000313" key="2">
    <source>
        <dbReference type="EMBL" id="BAM34752.1"/>
    </source>
</evidence>
<proteinExistence type="predicted"/>
<dbReference type="KEGG" id="vg:14297141"/>
<organismHost>
    <name type="scientific">Helicobacter pylori (strain F57)</name>
    <dbReference type="NCBI Taxonomy" id="866346"/>
</organismHost>
<evidence type="ECO:0008006" key="4">
    <source>
        <dbReference type="Google" id="ProtNLM"/>
    </source>
</evidence>
<organism evidence="2 3">
    <name type="scientific">Helicobacter pylori bacteriophage KHP30</name>
    <dbReference type="NCBI Taxonomy" id="1208236"/>
    <lineage>
        <taxon>Viruses</taxon>
        <taxon>Duplodnaviria</taxon>
        <taxon>Heunggongvirae</taxon>
        <taxon>Uroviricota</taxon>
        <taxon>Caudoviricetes</taxon>
        <taxon>Schmidvirus</taxon>
        <taxon>Schmidvirus KHP30</taxon>
    </lineage>
</organism>
<evidence type="ECO:0000256" key="1">
    <source>
        <dbReference type="SAM" id="Coils"/>
    </source>
</evidence>
<accession>I7HFW3</accession>
<dbReference type="EMBL" id="AB647160">
    <property type="protein sequence ID" value="BAM34752.1"/>
    <property type="molecule type" value="Genomic_DNA"/>
</dbReference>
<organismHost>
    <name type="scientific">Helicobacter pylori (strain F16)</name>
    <dbReference type="NCBI Taxonomy" id="866344"/>
</organismHost>
<reference evidence="2 3" key="1">
    <citation type="journal article" date="2012" name="J. Virol.">
        <title>Complete genome sequences of two Helicobacter pylori bacteriophages isolated from Japanese patients.</title>
        <authorList>
            <person name="Uchiyama J."/>
            <person name="Takeuchi H."/>
            <person name="Kato S."/>
            <person name="Takemura-Uchiyama I."/>
            <person name="Ujihara T."/>
            <person name="Daibata M."/>
            <person name="Matsuzaki S."/>
        </authorList>
    </citation>
    <scope>NUCLEOTIDE SEQUENCE [LARGE SCALE GENOMIC DNA]</scope>
</reference>
<keyword evidence="1" id="KW-0175">Coiled coil</keyword>
<protein>
    <recommendedName>
        <fullName evidence="4">UV radiation resistance protein</fullName>
    </recommendedName>
</protein>
<evidence type="ECO:0000313" key="3">
    <source>
        <dbReference type="Proteomes" id="UP000002900"/>
    </source>
</evidence>
<dbReference type="RefSeq" id="YP_007237630.1">
    <property type="nucleotide sequence ID" value="NC_019928.1"/>
</dbReference>
<organismHost>
    <name type="scientific">Helicobacter pylori (strain 35A)</name>
    <dbReference type="NCBI Taxonomy" id="585535"/>
</organismHost>